<dbReference type="EMBL" id="LFYR01000685">
    <property type="protein sequence ID" value="KMZ71174.1"/>
    <property type="molecule type" value="Genomic_DNA"/>
</dbReference>
<dbReference type="CDD" id="cd00086">
    <property type="entry name" value="homeodomain"/>
    <property type="match status" value="1"/>
</dbReference>
<dbReference type="PANTHER" id="PTHR11850">
    <property type="entry name" value="HOMEOBOX PROTEIN TRANSCRIPTION FACTORS"/>
    <property type="match status" value="1"/>
</dbReference>
<evidence type="ECO:0000256" key="3">
    <source>
        <dbReference type="ARBA" id="ARBA00023155"/>
    </source>
</evidence>
<dbReference type="InterPro" id="IPR009057">
    <property type="entry name" value="Homeodomain-like_sf"/>
</dbReference>
<dbReference type="Proteomes" id="UP000036987">
    <property type="component" value="Unassembled WGS sequence"/>
</dbReference>
<name>A0A0K9PQF3_ZOSMR</name>
<feature type="region of interest" description="Disordered" evidence="7">
    <location>
        <begin position="94"/>
        <end position="115"/>
    </location>
</feature>
<comment type="subcellular location">
    <subcellularLocation>
        <location evidence="1 5">Nucleus</location>
    </subcellularLocation>
</comment>
<dbReference type="InterPro" id="IPR008422">
    <property type="entry name" value="KN_HD"/>
</dbReference>
<evidence type="ECO:0000256" key="2">
    <source>
        <dbReference type="ARBA" id="ARBA00023125"/>
    </source>
</evidence>
<comment type="similarity">
    <text evidence="6">Belongs to the TALE/KNOX homeobox family.</text>
</comment>
<feature type="compositionally biased region" description="Basic and acidic residues" evidence="7">
    <location>
        <begin position="1"/>
        <end position="10"/>
    </location>
</feature>
<dbReference type="Pfam" id="PF03789">
    <property type="entry name" value="ELK"/>
    <property type="match status" value="1"/>
</dbReference>
<evidence type="ECO:0000256" key="5">
    <source>
        <dbReference type="PROSITE-ProRule" id="PRU00108"/>
    </source>
</evidence>
<comment type="caution">
    <text evidence="10">The sequence shown here is derived from an EMBL/GenBank/DDBJ whole genome shotgun (WGS) entry which is preliminary data.</text>
</comment>
<evidence type="ECO:0000259" key="9">
    <source>
        <dbReference type="PROSITE" id="PS51213"/>
    </source>
</evidence>
<dbReference type="InterPro" id="IPR005541">
    <property type="entry name" value="KNOX2"/>
</dbReference>
<dbReference type="PROSITE" id="PS51213">
    <property type="entry name" value="ELK"/>
    <property type="match status" value="1"/>
</dbReference>
<dbReference type="STRING" id="29655.A0A0K9PQF3"/>
<dbReference type="Pfam" id="PF03790">
    <property type="entry name" value="KNOX1"/>
    <property type="match status" value="1"/>
</dbReference>
<evidence type="ECO:0000313" key="11">
    <source>
        <dbReference type="Proteomes" id="UP000036987"/>
    </source>
</evidence>
<dbReference type="GO" id="GO:0006355">
    <property type="term" value="P:regulation of DNA-templated transcription"/>
    <property type="evidence" value="ECO:0007669"/>
    <property type="project" value="InterPro"/>
</dbReference>
<keyword evidence="4 5" id="KW-0539">Nucleus</keyword>
<feature type="domain" description="Homeobox" evidence="8">
    <location>
        <begin position="312"/>
        <end position="375"/>
    </location>
</feature>
<keyword evidence="2 5" id="KW-0238">DNA-binding</keyword>
<feature type="region of interest" description="Disordered" evidence="7">
    <location>
        <begin position="375"/>
        <end position="402"/>
    </location>
</feature>
<dbReference type="OMA" id="TQPHAHF"/>
<dbReference type="GO" id="GO:0003677">
    <property type="term" value="F:DNA binding"/>
    <property type="evidence" value="ECO:0007669"/>
    <property type="project" value="UniProtKB-UniRule"/>
</dbReference>
<evidence type="ECO:0000256" key="1">
    <source>
        <dbReference type="ARBA" id="ARBA00004123"/>
    </source>
</evidence>
<organism evidence="10 11">
    <name type="scientific">Zostera marina</name>
    <name type="common">Eelgrass</name>
    <dbReference type="NCBI Taxonomy" id="29655"/>
    <lineage>
        <taxon>Eukaryota</taxon>
        <taxon>Viridiplantae</taxon>
        <taxon>Streptophyta</taxon>
        <taxon>Embryophyta</taxon>
        <taxon>Tracheophyta</taxon>
        <taxon>Spermatophyta</taxon>
        <taxon>Magnoliopsida</taxon>
        <taxon>Liliopsida</taxon>
        <taxon>Zosteraceae</taxon>
        <taxon>Zostera</taxon>
    </lineage>
</organism>
<dbReference type="SMART" id="SM00389">
    <property type="entry name" value="HOX"/>
    <property type="match status" value="1"/>
</dbReference>
<dbReference type="OrthoDB" id="10056939at2759"/>
<dbReference type="SUPFAM" id="SSF46689">
    <property type="entry name" value="Homeodomain-like"/>
    <property type="match status" value="1"/>
</dbReference>
<dbReference type="FunFam" id="1.10.10.60:FF:000143">
    <property type="entry name" value="homeobox protein knotted-1-like 3 isoform X1"/>
    <property type="match status" value="1"/>
</dbReference>
<protein>
    <submittedName>
        <fullName evidence="10">Homeobox protein knotted-1-like 3</fullName>
    </submittedName>
</protein>
<feature type="DNA-binding region" description="Homeobox; TALE-type" evidence="5">
    <location>
        <begin position="313"/>
        <end position="376"/>
    </location>
</feature>
<reference evidence="11" key="1">
    <citation type="journal article" date="2016" name="Nature">
        <title>The genome of the seagrass Zostera marina reveals angiosperm adaptation to the sea.</title>
        <authorList>
            <person name="Olsen J.L."/>
            <person name="Rouze P."/>
            <person name="Verhelst B."/>
            <person name="Lin Y.-C."/>
            <person name="Bayer T."/>
            <person name="Collen J."/>
            <person name="Dattolo E."/>
            <person name="De Paoli E."/>
            <person name="Dittami S."/>
            <person name="Maumus F."/>
            <person name="Michel G."/>
            <person name="Kersting A."/>
            <person name="Lauritano C."/>
            <person name="Lohaus R."/>
            <person name="Toepel M."/>
            <person name="Tonon T."/>
            <person name="Vanneste K."/>
            <person name="Amirebrahimi M."/>
            <person name="Brakel J."/>
            <person name="Bostroem C."/>
            <person name="Chovatia M."/>
            <person name="Grimwood J."/>
            <person name="Jenkins J.W."/>
            <person name="Jueterbock A."/>
            <person name="Mraz A."/>
            <person name="Stam W.T."/>
            <person name="Tice H."/>
            <person name="Bornberg-Bauer E."/>
            <person name="Green P.J."/>
            <person name="Pearson G.A."/>
            <person name="Procaccini G."/>
            <person name="Duarte C.M."/>
            <person name="Schmutz J."/>
            <person name="Reusch T.B.H."/>
            <person name="Van de Peer Y."/>
        </authorList>
    </citation>
    <scope>NUCLEOTIDE SEQUENCE [LARGE SCALE GENOMIC DNA]</scope>
    <source>
        <strain evidence="11">cv. Finnish</strain>
    </source>
</reference>
<dbReference type="Gene3D" id="1.10.10.60">
    <property type="entry name" value="Homeodomain-like"/>
    <property type="match status" value="1"/>
</dbReference>
<feature type="compositionally biased region" description="Gly residues" evidence="7">
    <location>
        <begin position="15"/>
        <end position="25"/>
    </location>
</feature>
<gene>
    <name evidence="10" type="ORF">ZOSMA_186G00240</name>
</gene>
<evidence type="ECO:0000313" key="10">
    <source>
        <dbReference type="EMBL" id="KMZ71174.1"/>
    </source>
</evidence>
<keyword evidence="3 5" id="KW-0371">Homeobox</keyword>
<accession>A0A0K9PQF3</accession>
<evidence type="ECO:0000256" key="4">
    <source>
        <dbReference type="ARBA" id="ARBA00023242"/>
    </source>
</evidence>
<dbReference type="InterPro" id="IPR005539">
    <property type="entry name" value="ELK_dom"/>
</dbReference>
<sequence length="402" mass="44764">MEFHNHHLNHDMSLYGGGGGGGGGRDPSSNGEGGRPTWLSSAILRQQTPYDVDGNFLHLQTRENNASGQWLPRPHPTSQILRQTASVSAEIQTVEGDVGEREGGRGGGSEEEDGRTWQNARYKAEIVAHPLFEQLLSAHVACLRVATPVDQIPKIDAQLSQSQSVFARYSVLGGGTTGMPTMLGDDKELEQLLTHYVLLLCSFKEQLQQHVRVHAMEAVMACWEIEQSLQTLTGISPGEGTGATMSDDEDEPFDTEGGNFYEGNVDGTDSMGFGPLIPTESERSLMERVRQELKHELKQGYKDKIVDIREEILRKRRAGKLPGDTTLLLKAWWQSHSKWPYPTEDDKARLVQETGLQLKQINNWFINQRKRNWHTNPSSSNLLKSKRKSNAAAGDSSSERFM</sequence>
<dbReference type="AlphaFoldDB" id="A0A0K9PQF3"/>
<evidence type="ECO:0000259" key="8">
    <source>
        <dbReference type="PROSITE" id="PS50071"/>
    </source>
</evidence>
<dbReference type="GO" id="GO:0005634">
    <property type="term" value="C:nucleus"/>
    <property type="evidence" value="ECO:0000318"/>
    <property type="project" value="GO_Central"/>
</dbReference>
<evidence type="ECO:0000256" key="6">
    <source>
        <dbReference type="PROSITE-ProRule" id="PRU00559"/>
    </source>
</evidence>
<dbReference type="InterPro" id="IPR050224">
    <property type="entry name" value="TALE_homeobox"/>
</dbReference>
<feature type="region of interest" description="Disordered" evidence="7">
    <location>
        <begin position="1"/>
        <end position="37"/>
    </location>
</feature>
<dbReference type="SMART" id="SM01188">
    <property type="entry name" value="ELK"/>
    <property type="match status" value="1"/>
</dbReference>
<dbReference type="SMART" id="SM01255">
    <property type="entry name" value="KNOX1"/>
    <property type="match status" value="1"/>
</dbReference>
<dbReference type="PROSITE" id="PS50071">
    <property type="entry name" value="HOMEOBOX_2"/>
    <property type="match status" value="1"/>
</dbReference>
<evidence type="ECO:0000256" key="7">
    <source>
        <dbReference type="SAM" id="MobiDB-lite"/>
    </source>
</evidence>
<dbReference type="Pfam" id="PF03791">
    <property type="entry name" value="KNOX2"/>
    <property type="match status" value="1"/>
</dbReference>
<keyword evidence="11" id="KW-1185">Reference proteome</keyword>
<dbReference type="InterPro" id="IPR001356">
    <property type="entry name" value="HD"/>
</dbReference>
<proteinExistence type="inferred from homology"/>
<dbReference type="Pfam" id="PF05920">
    <property type="entry name" value="Homeobox_KN"/>
    <property type="match status" value="1"/>
</dbReference>
<dbReference type="InterPro" id="IPR005540">
    <property type="entry name" value="KNOX1"/>
</dbReference>
<feature type="domain" description="ELK" evidence="9">
    <location>
        <begin position="292"/>
        <end position="312"/>
    </location>
</feature>
<dbReference type="SMART" id="SM01256">
    <property type="entry name" value="KNOX2"/>
    <property type="match status" value="1"/>
</dbReference>